<keyword evidence="1" id="KW-1133">Transmembrane helix</keyword>
<dbReference type="Proteomes" id="UP000198752">
    <property type="component" value="Unassembled WGS sequence"/>
</dbReference>
<dbReference type="EMBL" id="FOOY01000003">
    <property type="protein sequence ID" value="SFF97157.1"/>
    <property type="molecule type" value="Genomic_DNA"/>
</dbReference>
<protein>
    <submittedName>
        <fullName evidence="2">Uncharacterized protein</fullName>
    </submittedName>
</protein>
<dbReference type="AlphaFoldDB" id="A0A1I2N618"/>
<keyword evidence="1" id="KW-0812">Transmembrane</keyword>
<name>A0A1I2N618_9BACL</name>
<evidence type="ECO:0000313" key="2">
    <source>
        <dbReference type="EMBL" id="SFF97157.1"/>
    </source>
</evidence>
<reference evidence="3" key="1">
    <citation type="submission" date="2016-10" db="EMBL/GenBank/DDBJ databases">
        <authorList>
            <person name="Varghese N."/>
            <person name="Submissions S."/>
        </authorList>
    </citation>
    <scope>NUCLEOTIDE SEQUENCE [LARGE SCALE GENOMIC DNA]</scope>
    <source>
        <strain evidence="3">ATCC 700379</strain>
    </source>
</reference>
<dbReference type="RefSeq" id="WP_093669173.1">
    <property type="nucleotide sequence ID" value="NZ_FOOY01000003.1"/>
</dbReference>
<keyword evidence="1" id="KW-0472">Membrane</keyword>
<sequence length="67" mass="7965">MEKTNTTPLSKKQDPINERIRQISQKIEHLSAEECFEWITKVMYRAILFLGIPYFLFVLISFIRMAS</sequence>
<organism evidence="2 3">
    <name type="scientific">Sporolactobacillus nakayamae</name>
    <dbReference type="NCBI Taxonomy" id="269670"/>
    <lineage>
        <taxon>Bacteria</taxon>
        <taxon>Bacillati</taxon>
        <taxon>Bacillota</taxon>
        <taxon>Bacilli</taxon>
        <taxon>Bacillales</taxon>
        <taxon>Sporolactobacillaceae</taxon>
        <taxon>Sporolactobacillus</taxon>
    </lineage>
</organism>
<accession>A0A1I2N618</accession>
<proteinExistence type="predicted"/>
<evidence type="ECO:0000313" key="3">
    <source>
        <dbReference type="Proteomes" id="UP000198752"/>
    </source>
</evidence>
<gene>
    <name evidence="2" type="ORF">SAMN02982927_00201</name>
</gene>
<feature type="transmembrane region" description="Helical" evidence="1">
    <location>
        <begin position="42"/>
        <end position="63"/>
    </location>
</feature>
<evidence type="ECO:0000256" key="1">
    <source>
        <dbReference type="SAM" id="Phobius"/>
    </source>
</evidence>
<dbReference type="OrthoDB" id="2991732at2"/>
<keyword evidence="3" id="KW-1185">Reference proteome</keyword>